<dbReference type="SUPFAM" id="SSF56112">
    <property type="entry name" value="Protein kinase-like (PK-like)"/>
    <property type="match status" value="2"/>
</dbReference>
<dbReference type="GO" id="GO:0005634">
    <property type="term" value="C:nucleus"/>
    <property type="evidence" value="ECO:0007669"/>
    <property type="project" value="TreeGrafter"/>
</dbReference>
<dbReference type="EMBL" id="UIVT01000002">
    <property type="protein sequence ID" value="SVP90793.1"/>
    <property type="molecule type" value="Genomic_DNA"/>
</dbReference>
<evidence type="ECO:0000256" key="2">
    <source>
        <dbReference type="ARBA" id="ARBA00022741"/>
    </source>
</evidence>
<organism evidence="10">
    <name type="scientific">Theileria annulata</name>
    <dbReference type="NCBI Taxonomy" id="5874"/>
    <lineage>
        <taxon>Eukaryota</taxon>
        <taxon>Sar</taxon>
        <taxon>Alveolata</taxon>
        <taxon>Apicomplexa</taxon>
        <taxon>Aconoidasida</taxon>
        <taxon>Piroplasmida</taxon>
        <taxon>Theileriidae</taxon>
        <taxon>Theileria</taxon>
    </lineage>
</organism>
<dbReference type="PROSITE" id="PS00108">
    <property type="entry name" value="PROTEIN_KINASE_ST"/>
    <property type="match status" value="1"/>
</dbReference>
<keyword evidence="2 7" id="KW-0547">Nucleotide-binding</keyword>
<dbReference type="VEuPathDB" id="PiroplasmaDB:TA14435"/>
<evidence type="ECO:0000256" key="5">
    <source>
        <dbReference type="ARBA" id="ARBA00023193"/>
    </source>
</evidence>
<reference evidence="10" key="1">
    <citation type="submission" date="2018-07" db="EMBL/GenBank/DDBJ databases">
        <authorList>
            <person name="Quirk P.G."/>
            <person name="Krulwich T.A."/>
        </authorList>
    </citation>
    <scope>NUCLEOTIDE SEQUENCE</scope>
    <source>
        <strain evidence="10">Anand</strain>
    </source>
</reference>
<evidence type="ECO:0000256" key="1">
    <source>
        <dbReference type="ARBA" id="ARBA00022679"/>
    </source>
</evidence>
<dbReference type="AlphaFoldDB" id="A0A3B0MP93"/>
<dbReference type="PANTHER" id="PTHR11042">
    <property type="entry name" value="EUKARYOTIC TRANSLATION INITIATION FACTOR 2-ALPHA KINASE EIF2-ALPHA KINASE -RELATED"/>
    <property type="match status" value="1"/>
</dbReference>
<dbReference type="PANTHER" id="PTHR11042:SF178">
    <property type="entry name" value="EUKARYOTIC TRANSLATION INITIATION FACTOR 2-ALPHA KINASE 1"/>
    <property type="match status" value="1"/>
</dbReference>
<evidence type="ECO:0000256" key="4">
    <source>
        <dbReference type="ARBA" id="ARBA00022840"/>
    </source>
</evidence>
<dbReference type="GO" id="GO:0005524">
    <property type="term" value="F:ATP binding"/>
    <property type="evidence" value="ECO:0007669"/>
    <property type="project" value="UniProtKB-UniRule"/>
</dbReference>
<dbReference type="Gene3D" id="3.30.930.10">
    <property type="entry name" value="Bira Bifunctional Protein, Domain 2"/>
    <property type="match status" value="1"/>
</dbReference>
<dbReference type="PROSITE" id="PS00107">
    <property type="entry name" value="PROTEIN_KINASE_ATP"/>
    <property type="match status" value="1"/>
</dbReference>
<feature type="binding site" evidence="7">
    <location>
        <position position="262"/>
    </location>
    <ligand>
        <name>ATP</name>
        <dbReference type="ChEBI" id="CHEBI:30616"/>
    </ligand>
</feature>
<feature type="domain" description="Protein kinase" evidence="8">
    <location>
        <begin position="235"/>
        <end position="582"/>
    </location>
</feature>
<evidence type="ECO:0000256" key="6">
    <source>
        <dbReference type="ARBA" id="ARBA00037982"/>
    </source>
</evidence>
<dbReference type="InterPro" id="IPR050339">
    <property type="entry name" value="CC_SR_Kinase"/>
</dbReference>
<name>A0A3B0MP93_THEAN</name>
<dbReference type="EMBL" id="UIVS01000002">
    <property type="protein sequence ID" value="SVP91322.1"/>
    <property type="molecule type" value="Genomic_DNA"/>
</dbReference>
<evidence type="ECO:0000313" key="9">
    <source>
        <dbReference type="EMBL" id="SVP90793.1"/>
    </source>
</evidence>
<dbReference type="SMART" id="SM00220">
    <property type="entry name" value="S_TKc"/>
    <property type="match status" value="1"/>
</dbReference>
<dbReference type="GO" id="GO:0017148">
    <property type="term" value="P:negative regulation of translation"/>
    <property type="evidence" value="ECO:0007669"/>
    <property type="project" value="UniProtKB-KW"/>
</dbReference>
<dbReference type="InterPro" id="IPR017441">
    <property type="entry name" value="Protein_kinase_ATP_BS"/>
</dbReference>
<evidence type="ECO:0000313" key="10">
    <source>
        <dbReference type="EMBL" id="SVP91322.1"/>
    </source>
</evidence>
<keyword evidence="1" id="KW-0808">Transferase</keyword>
<dbReference type="InterPro" id="IPR045864">
    <property type="entry name" value="aa-tRNA-synth_II/BPL/LPL"/>
</dbReference>
<dbReference type="GO" id="GO:0004674">
    <property type="term" value="F:protein serine/threonine kinase activity"/>
    <property type="evidence" value="ECO:0007669"/>
    <property type="project" value="UniProtKB-KW"/>
</dbReference>
<dbReference type="GO" id="GO:0033554">
    <property type="term" value="P:cellular response to stress"/>
    <property type="evidence" value="ECO:0007669"/>
    <property type="project" value="UniProtKB-ARBA"/>
</dbReference>
<keyword evidence="4 7" id="KW-0067">ATP-binding</keyword>
<dbReference type="InterPro" id="IPR008271">
    <property type="entry name" value="Ser/Thr_kinase_AS"/>
</dbReference>
<dbReference type="PROSITE" id="PS50011">
    <property type="entry name" value="PROTEIN_KINASE_DOM"/>
    <property type="match status" value="1"/>
</dbReference>
<comment type="similarity">
    <text evidence="6">Belongs to the protein kinase superfamily. Ser/Thr protein kinase family. GCN2 subfamily.</text>
</comment>
<keyword evidence="3 10" id="KW-0418">Kinase</keyword>
<accession>A0A3B0MP93</accession>
<sequence>MSSSKLPKSLEEDIELISKLENVEIKELEDSLLENDCLYDDESHGIQFEDSSQESIPQVYKFQVKILLKESIYAISRKKDCVVSLHIELTDNQSLPSIHLKSILNSSVKLRNKCLHFINKVAFSGSTTSSFSIYKLIVDFKSFLQYESRNEDIEHVTENSSNFEEFITLSFSSINDAESTPNDFSLLYDKQGDNLNTESHDSRYRDTTRYNSITIYKNDRIYNHLITHSRYFREFKEEAVLGSGSFGCVIKVLRNSINYAVKQIPIYHNYEFILHEEAAVLASLQHPNIVRYYDAWVEQSPEYLLTKYHHQLNLEKNSMDRNFDPEYTPVNNDFQFGNRLDRVIEEIDFDDQFNEDSDPDTDNVDLSPDNRNVIKIHNKHYKKNKHIPKKCLFILMEYCGEESLFETINKQILQDTPQKVTDLFRQIMEALSYIHEKGIIHRDVKPSNIFLKFENEITIKLGDFGLTAKLQQSKGKNTIVNENGVVGTLHYMAPEQFECDAYNEKVDIYSAGVVLFEMLSKPFQTFMERCEILSSFSTPNKQWPEGFRERVDNRLFKLLESMLNINPNKRPSASEILQNEIFTSNKLNLQSLYNVITQYPHSMESVQLLNTIFSRKQQYKKLTDYYNMVISNNVINYVNLELGLIYDKEFKLRNAHNLHPHLLTHLPYSSKNNFLNHDVDKVTGLDRDKTFERDKNTGKEKQQFRARLLLNNGRCCNLTYSLLYSFSECTTKELATIIRRYSYSPVYSTHGTGSVGTRIEGLDMHYFLGYDIVVDYMIILNENNENEMNLDAFFTYELVSVSSRPLKRFINCALSLEWNHYEFLTKLLSSLKVPEQLLNQVERVMLSEVLVKGKNTGVFDELNTITINNQTLPSVLLNIHPFLHKFKGRVSEVKKGLEALLNCELSQEFSEYLENLQFFERFLYDFDGQYHFNPTYMESSSNCNSSNIPNDHLKEGGREGIFEKFYFRMFLEIGKRNFGDLTFGGCYNRIIENNTNRRNSFGFEMNLHPIYDYFTQNMVNKNLYNNLHLNYAPEVVVYTPQMNLIIVATSLENKFWSVGVKCYKKVGGHLNIKRITRLKKAGLFSLQKLKYLVTIKKSNENHEIQYFICDINFDNKYVSYSLHI</sequence>
<keyword evidence="10" id="KW-0723">Serine/threonine-protein kinase</keyword>
<dbReference type="InterPro" id="IPR011009">
    <property type="entry name" value="Kinase-like_dom_sf"/>
</dbReference>
<dbReference type="Pfam" id="PF00069">
    <property type="entry name" value="Pkinase"/>
    <property type="match status" value="2"/>
</dbReference>
<dbReference type="InterPro" id="IPR000719">
    <property type="entry name" value="Prot_kinase_dom"/>
</dbReference>
<keyword evidence="5" id="KW-0652">Protein synthesis inhibitor</keyword>
<dbReference type="Gene3D" id="1.10.510.10">
    <property type="entry name" value="Transferase(Phosphotransferase) domain 1"/>
    <property type="match status" value="1"/>
</dbReference>
<evidence type="ECO:0000256" key="3">
    <source>
        <dbReference type="ARBA" id="ARBA00022777"/>
    </source>
</evidence>
<evidence type="ECO:0000259" key="8">
    <source>
        <dbReference type="PROSITE" id="PS50011"/>
    </source>
</evidence>
<evidence type="ECO:0000256" key="7">
    <source>
        <dbReference type="PROSITE-ProRule" id="PRU10141"/>
    </source>
</evidence>
<proteinExistence type="inferred from homology"/>
<dbReference type="Gene3D" id="3.30.200.20">
    <property type="entry name" value="Phosphorylase Kinase, domain 1"/>
    <property type="match status" value="1"/>
</dbReference>
<dbReference type="GO" id="GO:0005737">
    <property type="term" value="C:cytoplasm"/>
    <property type="evidence" value="ECO:0007669"/>
    <property type="project" value="TreeGrafter"/>
</dbReference>
<protein>
    <submittedName>
        <fullName evidence="10">Serine/threonine protein kinase, putative</fullName>
    </submittedName>
</protein>
<gene>
    <name evidence="9" type="ORF">TAT_000150400</name>
    <name evidence="10" type="ORF">TAV_000150500</name>
</gene>